<dbReference type="EC" id="2.7.7.3" evidence="9"/>
<comment type="similarity">
    <text evidence="9">Belongs to the bacterial CoaD family.</text>
</comment>
<keyword evidence="6 9" id="KW-0460">Magnesium</keyword>
<feature type="binding site" evidence="9">
    <location>
        <position position="98"/>
    </location>
    <ligand>
        <name>ATP</name>
        <dbReference type="ChEBI" id="CHEBI:30616"/>
    </ligand>
</feature>
<evidence type="ECO:0000256" key="2">
    <source>
        <dbReference type="ARBA" id="ARBA00022679"/>
    </source>
</evidence>
<dbReference type="GO" id="GO:0005737">
    <property type="term" value="C:cytoplasm"/>
    <property type="evidence" value="ECO:0007669"/>
    <property type="project" value="UniProtKB-SubCell"/>
</dbReference>
<protein>
    <recommendedName>
        <fullName evidence="9">Phosphopantetheine adenylyltransferase</fullName>
        <ecNumber evidence="9">2.7.7.3</ecNumber>
    </recommendedName>
    <alternativeName>
        <fullName evidence="9">Dephospho-CoA pyrophosphorylase</fullName>
    </alternativeName>
    <alternativeName>
        <fullName evidence="9">Pantetheine-phosphate adenylyltransferase</fullName>
        <shortName evidence="9">PPAT</shortName>
    </alternativeName>
</protein>
<dbReference type="InterPro" id="IPR001980">
    <property type="entry name" value="PPAT"/>
</dbReference>
<evidence type="ECO:0000256" key="5">
    <source>
        <dbReference type="ARBA" id="ARBA00022840"/>
    </source>
</evidence>
<reference evidence="11 12" key="1">
    <citation type="submission" date="2013-05" db="EMBL/GenBank/DDBJ databases">
        <title>The Genome Sequence of Actinomyces europaeus ACS-120-V-COL10B.</title>
        <authorList>
            <consortium name="The Broad Institute Genomics Platform"/>
            <person name="Earl A."/>
            <person name="Ward D."/>
            <person name="Feldgarden M."/>
            <person name="Gevers D."/>
            <person name="Saerens B."/>
            <person name="Vaneechoutte M."/>
            <person name="Walker B."/>
            <person name="Young S."/>
            <person name="Zeng Q."/>
            <person name="Gargeya S."/>
            <person name="Fitzgerald M."/>
            <person name="Haas B."/>
            <person name="Abouelleil A."/>
            <person name="Allen A.W."/>
            <person name="Alvarado L."/>
            <person name="Arachchi H.M."/>
            <person name="Berlin A.M."/>
            <person name="Chapman S.B."/>
            <person name="Gainer-Dewar J."/>
            <person name="Goldberg J."/>
            <person name="Griggs A."/>
            <person name="Gujja S."/>
            <person name="Hansen M."/>
            <person name="Howarth C."/>
            <person name="Imamovic A."/>
            <person name="Ireland A."/>
            <person name="Larimer J."/>
            <person name="McCowan C."/>
            <person name="Murphy C."/>
            <person name="Pearson M."/>
            <person name="Poon T.W."/>
            <person name="Priest M."/>
            <person name="Roberts A."/>
            <person name="Saif S."/>
            <person name="Shea T."/>
            <person name="Sisk P."/>
            <person name="Sykes S."/>
            <person name="Wortman J."/>
            <person name="Nusbaum C."/>
            <person name="Birren B."/>
        </authorList>
    </citation>
    <scope>NUCLEOTIDE SEQUENCE [LARGE SCALE GENOMIC DNA]</scope>
    <source>
        <strain evidence="11 12">ACS-120-V-Col10b</strain>
    </source>
</reference>
<name>A0A9W5RDG2_9ACTO</name>
<evidence type="ECO:0000256" key="4">
    <source>
        <dbReference type="ARBA" id="ARBA00022741"/>
    </source>
</evidence>
<dbReference type="AlphaFoldDB" id="A0A9W5RDG2"/>
<proteinExistence type="inferred from homology"/>
<comment type="subcellular location">
    <subcellularLocation>
        <location evidence="9">Cytoplasm</location>
    </subcellularLocation>
</comment>
<comment type="pathway">
    <text evidence="9">Cofactor biosynthesis; coenzyme A biosynthesis; CoA from (R)-pantothenate: step 4/5.</text>
</comment>
<dbReference type="Pfam" id="PF01467">
    <property type="entry name" value="CTP_transf_like"/>
    <property type="match status" value="1"/>
</dbReference>
<comment type="caution">
    <text evidence="11">The sequence shown here is derived from an EMBL/GenBank/DDBJ whole genome shotgun (WGS) entry which is preliminary data.</text>
</comment>
<feature type="binding site" evidence="9">
    <location>
        <begin position="9"/>
        <end position="10"/>
    </location>
    <ligand>
        <name>ATP</name>
        <dbReference type="ChEBI" id="CHEBI:30616"/>
    </ligand>
</feature>
<gene>
    <name evidence="9" type="primary">coaD</name>
    <name evidence="11" type="ORF">HMPREF9238_00069</name>
</gene>
<feature type="binding site" evidence="9">
    <location>
        <position position="17"/>
    </location>
    <ligand>
        <name>ATP</name>
        <dbReference type="ChEBI" id="CHEBI:30616"/>
    </ligand>
</feature>
<sequence length="158" mass="17074">MTRAVIPGSFDPFTNGHLDIVKRCANLFDEVIVGVGDNLSKKYWFSIEERVELAKRSTADIPSVQVRALNGLLAKWCVEHEVDVIVKGLRSALDAGFELPQATVNRELGDIETILLATNPALAHISSTIVKEVAANGGDVSSMVSASVQETLETKIRG</sequence>
<comment type="cofactor">
    <cofactor evidence="9">
        <name>Mg(2+)</name>
        <dbReference type="ChEBI" id="CHEBI:18420"/>
    </cofactor>
</comment>
<keyword evidence="5 9" id="KW-0067">ATP-binding</keyword>
<feature type="binding site" evidence="9">
    <location>
        <position position="9"/>
    </location>
    <ligand>
        <name>substrate</name>
    </ligand>
</feature>
<evidence type="ECO:0000256" key="1">
    <source>
        <dbReference type="ARBA" id="ARBA00022490"/>
    </source>
</evidence>
<feature type="domain" description="Cytidyltransferase-like" evidence="10">
    <location>
        <begin position="6"/>
        <end position="132"/>
    </location>
</feature>
<organism evidence="11 12">
    <name type="scientific">Gleimia europaea ACS-120-V-Col10b</name>
    <dbReference type="NCBI Taxonomy" id="883069"/>
    <lineage>
        <taxon>Bacteria</taxon>
        <taxon>Bacillati</taxon>
        <taxon>Actinomycetota</taxon>
        <taxon>Actinomycetes</taxon>
        <taxon>Actinomycetales</taxon>
        <taxon>Actinomycetaceae</taxon>
        <taxon>Gleimia</taxon>
    </lineage>
</organism>
<comment type="catalytic activity">
    <reaction evidence="8 9">
        <text>(R)-4'-phosphopantetheine + ATP + H(+) = 3'-dephospho-CoA + diphosphate</text>
        <dbReference type="Rhea" id="RHEA:19801"/>
        <dbReference type="ChEBI" id="CHEBI:15378"/>
        <dbReference type="ChEBI" id="CHEBI:30616"/>
        <dbReference type="ChEBI" id="CHEBI:33019"/>
        <dbReference type="ChEBI" id="CHEBI:57328"/>
        <dbReference type="ChEBI" id="CHEBI:61723"/>
        <dbReference type="EC" id="2.7.7.3"/>
    </reaction>
</comment>
<dbReference type="InterPro" id="IPR004821">
    <property type="entry name" value="Cyt_trans-like"/>
</dbReference>
<dbReference type="CDD" id="cd02163">
    <property type="entry name" value="PPAT"/>
    <property type="match status" value="1"/>
</dbReference>
<keyword evidence="1 9" id="KW-0963">Cytoplasm</keyword>
<evidence type="ECO:0000256" key="8">
    <source>
        <dbReference type="ARBA" id="ARBA00029346"/>
    </source>
</evidence>
<comment type="function">
    <text evidence="9">Reversibly transfers an adenylyl group from ATP to 4'-phosphopantetheine, yielding dephospho-CoA (dPCoA) and pyrophosphate.</text>
</comment>
<dbReference type="NCBIfam" id="TIGR00125">
    <property type="entry name" value="cyt_tran_rel"/>
    <property type="match status" value="1"/>
</dbReference>
<accession>A0A9W5RDG2</accession>
<evidence type="ECO:0000256" key="6">
    <source>
        <dbReference type="ARBA" id="ARBA00022842"/>
    </source>
</evidence>
<dbReference type="PANTHER" id="PTHR21342">
    <property type="entry name" value="PHOSPHOPANTETHEINE ADENYLYLTRANSFERASE"/>
    <property type="match status" value="1"/>
</dbReference>
<dbReference type="PRINTS" id="PR01020">
    <property type="entry name" value="LPSBIOSNTHSS"/>
</dbReference>
<keyword evidence="7 9" id="KW-0173">Coenzyme A biosynthesis</keyword>
<dbReference type="GO" id="GO:0005524">
    <property type="term" value="F:ATP binding"/>
    <property type="evidence" value="ECO:0007669"/>
    <property type="project" value="UniProtKB-KW"/>
</dbReference>
<dbReference type="GO" id="GO:0004595">
    <property type="term" value="F:pantetheine-phosphate adenylyltransferase activity"/>
    <property type="evidence" value="ECO:0007669"/>
    <property type="project" value="UniProtKB-UniRule"/>
</dbReference>
<dbReference type="InterPro" id="IPR014729">
    <property type="entry name" value="Rossmann-like_a/b/a_fold"/>
</dbReference>
<feature type="site" description="Transition state stabilizer" evidence="9">
    <location>
        <position position="17"/>
    </location>
</feature>
<dbReference type="OrthoDB" id="9806661at2"/>
<feature type="binding site" evidence="9">
    <location>
        <position position="73"/>
    </location>
    <ligand>
        <name>substrate</name>
    </ligand>
</feature>
<evidence type="ECO:0000313" key="12">
    <source>
        <dbReference type="Proteomes" id="UP000014387"/>
    </source>
</evidence>
<evidence type="ECO:0000256" key="9">
    <source>
        <dbReference type="HAMAP-Rule" id="MF_00151"/>
    </source>
</evidence>
<feature type="binding site" evidence="9">
    <location>
        <begin position="88"/>
        <end position="90"/>
    </location>
    <ligand>
        <name>ATP</name>
        <dbReference type="ChEBI" id="CHEBI:30616"/>
    </ligand>
</feature>
<feature type="binding site" evidence="9">
    <location>
        <position position="87"/>
    </location>
    <ligand>
        <name>substrate</name>
    </ligand>
</feature>
<dbReference type="EMBL" id="AGWN01000001">
    <property type="protein sequence ID" value="EPD30332.1"/>
    <property type="molecule type" value="Genomic_DNA"/>
</dbReference>
<keyword evidence="2 9" id="KW-0808">Transferase</keyword>
<dbReference type="Gene3D" id="3.40.50.620">
    <property type="entry name" value="HUPs"/>
    <property type="match status" value="1"/>
</dbReference>
<evidence type="ECO:0000256" key="3">
    <source>
        <dbReference type="ARBA" id="ARBA00022695"/>
    </source>
</evidence>
<dbReference type="NCBIfam" id="TIGR01510">
    <property type="entry name" value="coaD_prev_kdtB"/>
    <property type="match status" value="1"/>
</dbReference>
<feature type="binding site" evidence="9">
    <location>
        <position position="41"/>
    </location>
    <ligand>
        <name>substrate</name>
    </ligand>
</feature>
<dbReference type="Proteomes" id="UP000014387">
    <property type="component" value="Unassembled WGS sequence"/>
</dbReference>
<evidence type="ECO:0000256" key="7">
    <source>
        <dbReference type="ARBA" id="ARBA00022993"/>
    </source>
</evidence>
<dbReference type="SUPFAM" id="SSF52374">
    <property type="entry name" value="Nucleotidylyl transferase"/>
    <property type="match status" value="1"/>
</dbReference>
<evidence type="ECO:0000259" key="10">
    <source>
        <dbReference type="Pfam" id="PF01467"/>
    </source>
</evidence>
<comment type="subunit">
    <text evidence="9">Homohexamer.</text>
</comment>
<dbReference type="GO" id="GO:0015937">
    <property type="term" value="P:coenzyme A biosynthetic process"/>
    <property type="evidence" value="ECO:0007669"/>
    <property type="project" value="UniProtKB-UniRule"/>
</dbReference>
<feature type="binding site" evidence="9">
    <location>
        <begin position="122"/>
        <end position="128"/>
    </location>
    <ligand>
        <name>ATP</name>
        <dbReference type="ChEBI" id="CHEBI:30616"/>
    </ligand>
</feature>
<keyword evidence="12" id="KW-1185">Reference proteome</keyword>
<dbReference type="PANTHER" id="PTHR21342:SF1">
    <property type="entry name" value="PHOSPHOPANTETHEINE ADENYLYLTRANSFERASE"/>
    <property type="match status" value="1"/>
</dbReference>
<keyword evidence="4 9" id="KW-0547">Nucleotide-binding</keyword>
<dbReference type="RefSeq" id="WP_016443444.1">
    <property type="nucleotide sequence ID" value="NZ_KE150266.1"/>
</dbReference>
<dbReference type="HAMAP" id="MF_00151">
    <property type="entry name" value="PPAT_bact"/>
    <property type="match status" value="1"/>
</dbReference>
<evidence type="ECO:0000313" key="11">
    <source>
        <dbReference type="EMBL" id="EPD30332.1"/>
    </source>
</evidence>
<keyword evidence="3 9" id="KW-0548">Nucleotidyltransferase</keyword>